<dbReference type="GeneID" id="8317636"/>
<evidence type="ECO:0000313" key="3">
    <source>
        <dbReference type="Proteomes" id="UP000000724"/>
    </source>
</evidence>
<gene>
    <name evidence="2" type="ORF">Pc16g00580</name>
    <name evidence="2" type="ORF">PCH_Pc16g00580</name>
</gene>
<dbReference type="eggNOG" id="ENOG502SWT9">
    <property type="taxonomic scope" value="Eukaryota"/>
</dbReference>
<dbReference type="AlphaFoldDB" id="B6H6W1"/>
<feature type="region of interest" description="Disordered" evidence="1">
    <location>
        <begin position="249"/>
        <end position="281"/>
    </location>
</feature>
<name>B6H6W1_PENRW</name>
<dbReference type="HOGENOM" id="CLU_072129_0_0_1"/>
<dbReference type="Proteomes" id="UP000000724">
    <property type="component" value="Contig Pc00c16"/>
</dbReference>
<feature type="compositionally biased region" description="Polar residues" evidence="1">
    <location>
        <begin position="258"/>
        <end position="272"/>
    </location>
</feature>
<protein>
    <submittedName>
        <fullName evidence="2">Uncharacterized protein</fullName>
    </submittedName>
</protein>
<accession>B6H6W1</accession>
<sequence>MPSSKKVTKRSSDSRSLLHRILVAIYDFTGRMIDQEQLESTADEIEKALDKNYPTLAISSLFINDIEKIIKLKWTRKDTELADLRPMECPPVLVQQIDKITRALGRSHPSEENGRWILNSLLLEAYEIATVICPHAAQPLNIQAERGWKYGPVKWHRRKYFLTGRPDYGVWYGEEEAVSLNVVIVEAKRELGGMEQALGYMASNGYDFVFLKIDNDSKWSDRKITTRDGNYDEVLGVLVHMFTKAAVMSPAHSKEPPRQQQSSGESAATKLSVQEDVEMAG</sequence>
<dbReference type="VEuPathDB" id="FungiDB:PCH_Pc16g00580"/>
<dbReference type="OrthoDB" id="2103397at2759"/>
<dbReference type="OMA" id="WYGETEE"/>
<evidence type="ECO:0000313" key="2">
    <source>
        <dbReference type="EMBL" id="CAP92728.1"/>
    </source>
</evidence>
<reference evidence="2 3" key="1">
    <citation type="journal article" date="2008" name="Nat. Biotechnol.">
        <title>Genome sequencing and analysis of the filamentous fungus Penicillium chrysogenum.</title>
        <authorList>
            <person name="van den Berg M.A."/>
            <person name="Albang R."/>
            <person name="Albermann K."/>
            <person name="Badger J.H."/>
            <person name="Daran J.-M."/>
            <person name="Driessen A.J.M."/>
            <person name="Garcia-Estrada C."/>
            <person name="Fedorova N.D."/>
            <person name="Harris D.M."/>
            <person name="Heijne W.H.M."/>
            <person name="Joardar V.S."/>
            <person name="Kiel J.A.K.W."/>
            <person name="Kovalchuk A."/>
            <person name="Martin J.F."/>
            <person name="Nierman W.C."/>
            <person name="Nijland J.G."/>
            <person name="Pronk J.T."/>
            <person name="Roubos J.A."/>
            <person name="van der Klei I.J."/>
            <person name="van Peij N.N.M.E."/>
            <person name="Veenhuis M."/>
            <person name="von Doehren H."/>
            <person name="Wagner C."/>
            <person name="Wortman J.R."/>
            <person name="Bovenberg R.A.L."/>
        </authorList>
    </citation>
    <scope>NUCLEOTIDE SEQUENCE [LARGE SCALE GENOMIC DNA]</scope>
    <source>
        <strain evidence="3">ATCC 28089 / DSM 1075 / NRRL 1951 / Wisconsin 54-1255</strain>
    </source>
</reference>
<proteinExistence type="predicted"/>
<keyword evidence="3" id="KW-1185">Reference proteome</keyword>
<evidence type="ECO:0000256" key="1">
    <source>
        <dbReference type="SAM" id="MobiDB-lite"/>
    </source>
</evidence>
<dbReference type="EMBL" id="AM920431">
    <property type="protein sequence ID" value="CAP92728.1"/>
    <property type="molecule type" value="Genomic_DNA"/>
</dbReference>
<organism evidence="2 3">
    <name type="scientific">Penicillium rubens (strain ATCC 28089 / DSM 1075 / NRRL 1951 / Wisconsin 54-1255)</name>
    <name type="common">Penicillium chrysogenum</name>
    <dbReference type="NCBI Taxonomy" id="500485"/>
    <lineage>
        <taxon>Eukaryota</taxon>
        <taxon>Fungi</taxon>
        <taxon>Dikarya</taxon>
        <taxon>Ascomycota</taxon>
        <taxon>Pezizomycotina</taxon>
        <taxon>Eurotiomycetes</taxon>
        <taxon>Eurotiomycetidae</taxon>
        <taxon>Eurotiales</taxon>
        <taxon>Aspergillaceae</taxon>
        <taxon>Penicillium</taxon>
        <taxon>Penicillium chrysogenum species complex</taxon>
    </lineage>
</organism>
<dbReference type="KEGG" id="pcs:N7525_011575"/>